<name>A0A9D4U6G5_ADICA</name>
<reference evidence="4" key="1">
    <citation type="submission" date="2021-01" db="EMBL/GenBank/DDBJ databases">
        <title>Adiantum capillus-veneris genome.</title>
        <authorList>
            <person name="Fang Y."/>
            <person name="Liao Q."/>
        </authorList>
    </citation>
    <scope>NUCLEOTIDE SEQUENCE</scope>
    <source>
        <strain evidence="4">H3</strain>
        <tissue evidence="4">Leaf</tissue>
    </source>
</reference>
<accession>A0A9D4U6G5</accession>
<dbReference type="EMBL" id="JABFUD020000023">
    <property type="protein sequence ID" value="KAI5061156.1"/>
    <property type="molecule type" value="Genomic_DNA"/>
</dbReference>
<dbReference type="InterPro" id="IPR035969">
    <property type="entry name" value="Rab-GAP_TBC_sf"/>
</dbReference>
<evidence type="ECO:0000256" key="1">
    <source>
        <dbReference type="ARBA" id="ARBA00022468"/>
    </source>
</evidence>
<feature type="region of interest" description="Disordered" evidence="2">
    <location>
        <begin position="452"/>
        <end position="483"/>
    </location>
</feature>
<evidence type="ECO:0000313" key="4">
    <source>
        <dbReference type="EMBL" id="KAI5061156.1"/>
    </source>
</evidence>
<dbReference type="GO" id="GO:0005096">
    <property type="term" value="F:GTPase activator activity"/>
    <property type="evidence" value="ECO:0007669"/>
    <property type="project" value="UniProtKB-KW"/>
</dbReference>
<dbReference type="SMART" id="SM00164">
    <property type="entry name" value="TBC"/>
    <property type="match status" value="1"/>
</dbReference>
<dbReference type="AlphaFoldDB" id="A0A9D4U6G5"/>
<evidence type="ECO:0000259" key="3">
    <source>
        <dbReference type="PROSITE" id="PS50086"/>
    </source>
</evidence>
<dbReference type="PANTHER" id="PTHR22957:SF337">
    <property type="entry name" value="TBC1 DOMAIN FAMILY MEMBER 5"/>
    <property type="match status" value="1"/>
</dbReference>
<organism evidence="4 5">
    <name type="scientific">Adiantum capillus-veneris</name>
    <name type="common">Maidenhair fern</name>
    <dbReference type="NCBI Taxonomy" id="13818"/>
    <lineage>
        <taxon>Eukaryota</taxon>
        <taxon>Viridiplantae</taxon>
        <taxon>Streptophyta</taxon>
        <taxon>Embryophyta</taxon>
        <taxon>Tracheophyta</taxon>
        <taxon>Polypodiopsida</taxon>
        <taxon>Polypodiidae</taxon>
        <taxon>Polypodiales</taxon>
        <taxon>Pteridineae</taxon>
        <taxon>Pteridaceae</taxon>
        <taxon>Vittarioideae</taxon>
        <taxon>Adiantum</taxon>
    </lineage>
</organism>
<proteinExistence type="predicted"/>
<evidence type="ECO:0000256" key="2">
    <source>
        <dbReference type="SAM" id="MobiDB-lite"/>
    </source>
</evidence>
<keyword evidence="5" id="KW-1185">Reference proteome</keyword>
<feature type="compositionally biased region" description="Basic and acidic residues" evidence="2">
    <location>
        <begin position="640"/>
        <end position="649"/>
    </location>
</feature>
<dbReference type="Proteomes" id="UP000886520">
    <property type="component" value="Chromosome 23"/>
</dbReference>
<protein>
    <recommendedName>
        <fullName evidence="3">Rab-GAP TBC domain-containing protein</fullName>
    </recommendedName>
</protein>
<sequence length="806" mass="88525">MPPSSHASDFDSESPRFSDASVSGSDWPAEPRLRGLRWRVMLGVLPICPTTIESLRRAAANGRRRYAELRRGLIVDPHSSEDGQKGENLSVNNPLSQDPDSIWGRYFRNAELEKIIESDLTRLYPEHGSFFQSYGCQAMLRRILLVWVLVHPQYGYRQGMHEVLAPLVYVLHLDVTHLSQVRQRYQDPFEDRFDTPNEDRFSFCKEAKPAAPSLLPRSALHVSSEDMFIGDEDWLRRVHPDDLPLVEADDFGFNLETMVLGSDSYGAEGELGALLSGRFVEHDAYCMFDSLLRGQGAAVVLADYFSAVNDGGTGLSPVLEASADIYHSLAAVDMSLYLHLVGLGVEPQFFALRWLRVLFGREFDLEKLLLLWDAILGASNSGKESEHLSGARRSSARGSFITNFAVSMILYLRSNLLASSNATTCLQKLLNFPKNVDIRNLIENAKRLQTHSEELLKTTPSPGSKHSWLSEQRSRNSKLKSFSRSPSFQTQIFSPLKVLQQRFSGSPEMIRPPVPESYWEERWMNSVFPKEQPQTVDAAGDGSDVPNVPRSVSAPEDVLVNSSLGGTGRVEGNHIIEASHSDSAKLVTTSGDLVSGPSDIEVNTNNFVTEASSTEANSNGDVCCTKMSETASTGPACNTLERDTGREDSGERVCIHALDLSTGTSMNGPSSCRPGGAACLCNSCNEGSQEGLQRSRRRHSASELLLPTNEDSIDDGQVNEGSFMKGVSKAFMGRHSRSSLQALGRAMVESIQVLENVLPSICKEGGASKALGESIQETSLENAKGQLTAVTALTDLRKISNILLQM</sequence>
<dbReference type="InterPro" id="IPR000195">
    <property type="entry name" value="Rab-GAP-TBC_dom"/>
</dbReference>
<dbReference type="Gene3D" id="1.10.8.270">
    <property type="entry name" value="putative rabgap domain of human tbc1 domain family member 14 like domains"/>
    <property type="match status" value="1"/>
</dbReference>
<dbReference type="Gene3D" id="1.10.472.80">
    <property type="entry name" value="Ypt/Rab-GAP domain of gyp1p, domain 3"/>
    <property type="match status" value="1"/>
</dbReference>
<gene>
    <name evidence="4" type="ORF">GOP47_0023661</name>
</gene>
<dbReference type="PANTHER" id="PTHR22957">
    <property type="entry name" value="TBC1 DOMAIN FAMILY MEMBER GTPASE-ACTIVATING PROTEIN"/>
    <property type="match status" value="1"/>
</dbReference>
<feature type="domain" description="Rab-GAP TBC" evidence="3">
    <location>
        <begin position="28"/>
        <end position="379"/>
    </location>
</feature>
<dbReference type="PROSITE" id="PS50086">
    <property type="entry name" value="TBC_RABGAP"/>
    <property type="match status" value="1"/>
</dbReference>
<dbReference type="OrthoDB" id="27140at2759"/>
<dbReference type="Pfam" id="PF00566">
    <property type="entry name" value="RabGAP-TBC"/>
    <property type="match status" value="2"/>
</dbReference>
<feature type="region of interest" description="Disordered" evidence="2">
    <location>
        <begin position="1"/>
        <end position="27"/>
    </location>
</feature>
<keyword evidence="1" id="KW-0343">GTPase activation</keyword>
<dbReference type="SUPFAM" id="SSF47923">
    <property type="entry name" value="Ypt/Rab-GAP domain of gyp1p"/>
    <property type="match status" value="2"/>
</dbReference>
<feature type="region of interest" description="Disordered" evidence="2">
    <location>
        <begin position="629"/>
        <end position="649"/>
    </location>
</feature>
<comment type="caution">
    <text evidence="4">The sequence shown here is derived from an EMBL/GenBank/DDBJ whole genome shotgun (WGS) entry which is preliminary data.</text>
</comment>
<evidence type="ECO:0000313" key="5">
    <source>
        <dbReference type="Proteomes" id="UP000886520"/>
    </source>
</evidence>
<feature type="compositionally biased region" description="Polar residues" evidence="2">
    <location>
        <begin position="458"/>
        <end position="471"/>
    </location>
</feature>